<dbReference type="GO" id="GO:0005737">
    <property type="term" value="C:cytoplasm"/>
    <property type="evidence" value="ECO:0007669"/>
    <property type="project" value="UniProtKB-SubCell"/>
</dbReference>
<evidence type="ECO:0000256" key="7">
    <source>
        <dbReference type="ARBA" id="ARBA00022691"/>
    </source>
</evidence>
<comment type="caution">
    <text evidence="19">The sequence shown here is derived from an EMBL/GenBank/DDBJ whole genome shotgun (WGS) entry which is preliminary data.</text>
</comment>
<evidence type="ECO:0000256" key="11">
    <source>
        <dbReference type="ARBA" id="ARBA00023014"/>
    </source>
</evidence>
<dbReference type="Gene3D" id="3.80.30.20">
    <property type="entry name" value="tm_1862 like domain"/>
    <property type="match status" value="1"/>
</dbReference>
<dbReference type="InterPro" id="IPR004558">
    <property type="entry name" value="Coprogen_oxidase_HemN"/>
</dbReference>
<feature type="binding site" evidence="16">
    <location>
        <position position="120"/>
    </location>
    <ligand>
        <name>S-adenosyl-L-methionine</name>
        <dbReference type="ChEBI" id="CHEBI:59789"/>
        <label>1</label>
    </ligand>
</feature>
<feature type="binding site" evidence="17">
    <location>
        <position position="69"/>
    </location>
    <ligand>
        <name>[4Fe-4S] cluster</name>
        <dbReference type="ChEBI" id="CHEBI:49883"/>
        <note>4Fe-4S-S-AdoMet</note>
    </ligand>
</feature>
<dbReference type="PROSITE" id="PS51918">
    <property type="entry name" value="RADICAL_SAM"/>
    <property type="match status" value="1"/>
</dbReference>
<evidence type="ECO:0000256" key="10">
    <source>
        <dbReference type="ARBA" id="ARBA00023004"/>
    </source>
</evidence>
<comment type="cofactor">
    <cofactor evidence="15 17">
        <name>[4Fe-4S] cluster</name>
        <dbReference type="ChEBI" id="CHEBI:49883"/>
    </cofactor>
    <text evidence="15 17">Binds 1 [4Fe-4S] cluster. The cluster is coordinated with 3 cysteines and an exchangeable S-adenosyl-L-methionine.</text>
</comment>
<evidence type="ECO:0000313" key="19">
    <source>
        <dbReference type="EMBL" id="KOH45684.1"/>
    </source>
</evidence>
<feature type="binding site" evidence="16">
    <location>
        <begin position="75"/>
        <end position="77"/>
    </location>
    <ligand>
        <name>S-adenosyl-L-methionine</name>
        <dbReference type="ChEBI" id="CHEBI:59789"/>
        <label>2</label>
    </ligand>
</feature>
<dbReference type="PANTHER" id="PTHR13932:SF6">
    <property type="entry name" value="OXYGEN-INDEPENDENT COPROPORPHYRINOGEN III OXIDASE"/>
    <property type="match status" value="1"/>
</dbReference>
<keyword evidence="5 15" id="KW-0004">4Fe-4S</keyword>
<evidence type="ECO:0000256" key="16">
    <source>
        <dbReference type="PIRSR" id="PIRSR000167-1"/>
    </source>
</evidence>
<accession>A0A0L8VB73</accession>
<dbReference type="SMART" id="SM00729">
    <property type="entry name" value="Elp3"/>
    <property type="match status" value="1"/>
</dbReference>
<evidence type="ECO:0000256" key="17">
    <source>
        <dbReference type="PIRSR" id="PIRSR000167-2"/>
    </source>
</evidence>
<proteinExistence type="inferred from homology"/>
<feature type="binding site" evidence="16">
    <location>
        <position position="338"/>
    </location>
    <ligand>
        <name>S-adenosyl-L-methionine</name>
        <dbReference type="ChEBI" id="CHEBI:59789"/>
        <label>1</label>
    </ligand>
</feature>
<feature type="binding site" evidence="16">
    <location>
        <position position="63"/>
    </location>
    <ligand>
        <name>S-adenosyl-L-methionine</name>
        <dbReference type="ChEBI" id="CHEBI:59789"/>
        <label>1</label>
    </ligand>
</feature>
<evidence type="ECO:0000256" key="6">
    <source>
        <dbReference type="ARBA" id="ARBA00022490"/>
    </source>
</evidence>
<evidence type="ECO:0000313" key="20">
    <source>
        <dbReference type="Proteomes" id="UP000036958"/>
    </source>
</evidence>
<dbReference type="CDD" id="cd01335">
    <property type="entry name" value="Radical_SAM"/>
    <property type="match status" value="1"/>
</dbReference>
<dbReference type="PATRIC" id="fig|1409788.3.peg.1531"/>
<keyword evidence="10 15" id="KW-0408">Iron</keyword>
<evidence type="ECO:0000256" key="5">
    <source>
        <dbReference type="ARBA" id="ARBA00022485"/>
    </source>
</evidence>
<dbReference type="Proteomes" id="UP000036958">
    <property type="component" value="Unassembled WGS sequence"/>
</dbReference>
<keyword evidence="11 15" id="KW-0411">Iron-sulfur</keyword>
<dbReference type="UniPathway" id="UPA00251">
    <property type="reaction ID" value="UER00323"/>
</dbReference>
<comment type="function">
    <text evidence="13">Involved in the heme biosynthesis. Catalyzes the anaerobic oxidative decarboxylation of propionate groups of rings A and B of coproporphyrinogen III to yield the vinyl groups in protoporphyrinogen IX.</text>
</comment>
<keyword evidence="6 15" id="KW-0963">Cytoplasm</keyword>
<evidence type="ECO:0000256" key="15">
    <source>
        <dbReference type="PIRNR" id="PIRNR000167"/>
    </source>
</evidence>
<dbReference type="NCBIfam" id="TIGR00538">
    <property type="entry name" value="hemN"/>
    <property type="match status" value="1"/>
</dbReference>
<dbReference type="GO" id="GO:0051539">
    <property type="term" value="F:4 iron, 4 sulfur cluster binding"/>
    <property type="evidence" value="ECO:0007669"/>
    <property type="project" value="UniProtKB-KW"/>
</dbReference>
<evidence type="ECO:0000256" key="8">
    <source>
        <dbReference type="ARBA" id="ARBA00022723"/>
    </source>
</evidence>
<dbReference type="GO" id="GO:0006782">
    <property type="term" value="P:protoporphyrinogen IX biosynthetic process"/>
    <property type="evidence" value="ECO:0007669"/>
    <property type="project" value="UniProtKB-UniPathway"/>
</dbReference>
<evidence type="ECO:0000256" key="3">
    <source>
        <dbReference type="ARBA" id="ARBA00005493"/>
    </source>
</evidence>
<dbReference type="EMBL" id="LGIA01000079">
    <property type="protein sequence ID" value="KOH45684.1"/>
    <property type="molecule type" value="Genomic_DNA"/>
</dbReference>
<feature type="binding site" evidence="17">
    <location>
        <position position="73"/>
    </location>
    <ligand>
        <name>[4Fe-4S] cluster</name>
        <dbReference type="ChEBI" id="CHEBI:49883"/>
        <note>4Fe-4S-S-AdoMet</note>
    </ligand>
</feature>
<evidence type="ECO:0000256" key="2">
    <source>
        <dbReference type="ARBA" id="ARBA00004785"/>
    </source>
</evidence>
<comment type="catalytic activity">
    <reaction evidence="14 15">
        <text>coproporphyrinogen III + 2 S-adenosyl-L-methionine = protoporphyrinogen IX + 2 5'-deoxyadenosine + 2 L-methionine + 2 CO2</text>
        <dbReference type="Rhea" id="RHEA:15425"/>
        <dbReference type="ChEBI" id="CHEBI:16526"/>
        <dbReference type="ChEBI" id="CHEBI:17319"/>
        <dbReference type="ChEBI" id="CHEBI:57307"/>
        <dbReference type="ChEBI" id="CHEBI:57309"/>
        <dbReference type="ChEBI" id="CHEBI:57844"/>
        <dbReference type="ChEBI" id="CHEBI:59789"/>
        <dbReference type="EC" id="1.3.98.3"/>
    </reaction>
</comment>
<dbReference type="SUPFAM" id="SSF102114">
    <property type="entry name" value="Radical SAM enzymes"/>
    <property type="match status" value="1"/>
</dbReference>
<evidence type="ECO:0000256" key="12">
    <source>
        <dbReference type="ARBA" id="ARBA00023244"/>
    </source>
</evidence>
<dbReference type="STRING" id="1409788.NC99_14960"/>
<evidence type="ECO:0000259" key="18">
    <source>
        <dbReference type="PROSITE" id="PS51918"/>
    </source>
</evidence>
<name>A0A0L8VB73_9BACT</name>
<evidence type="ECO:0000256" key="4">
    <source>
        <dbReference type="ARBA" id="ARBA00011245"/>
    </source>
</evidence>
<dbReference type="GO" id="GO:0004109">
    <property type="term" value="F:coproporphyrinogen oxidase activity"/>
    <property type="evidence" value="ECO:0007669"/>
    <property type="project" value="InterPro"/>
</dbReference>
<organism evidence="19 20">
    <name type="scientific">Sunxiuqinia dokdonensis</name>
    <dbReference type="NCBI Taxonomy" id="1409788"/>
    <lineage>
        <taxon>Bacteria</taxon>
        <taxon>Pseudomonadati</taxon>
        <taxon>Bacteroidota</taxon>
        <taxon>Bacteroidia</taxon>
        <taxon>Marinilabiliales</taxon>
        <taxon>Prolixibacteraceae</taxon>
        <taxon>Sunxiuqinia</taxon>
    </lineage>
</organism>
<feature type="binding site" evidence="16">
    <location>
        <position position="192"/>
    </location>
    <ligand>
        <name>S-adenosyl-L-methionine</name>
        <dbReference type="ChEBI" id="CHEBI:59789"/>
        <label>2</label>
    </ligand>
</feature>
<dbReference type="GO" id="GO:0046872">
    <property type="term" value="F:metal ion binding"/>
    <property type="evidence" value="ECO:0007669"/>
    <property type="project" value="UniProtKB-KW"/>
</dbReference>
<dbReference type="EC" id="1.3.98.3" evidence="15"/>
<dbReference type="InterPro" id="IPR034505">
    <property type="entry name" value="Coproporphyrinogen-III_oxidase"/>
</dbReference>
<sequence length="467" mass="52950">MLETNNSRNMRIPLALIDKYNVPVPRYTSYPPANFFGDDFTTNDYLEAVKASNSKQPENISIYLHIPFCTQLCLYCGCNTHITKDQDIMKNYVAALKKEIHTIGKLIDKNRKISQIHWGGGTPNVLPAEYIGEIMEIFTSNYQFIEHPEIAVECNPAHLDQAYIDALVSFGFNRISLGVQDFQAKVLDAVHREVPEIPIEELVGMIRRHPGVSVNLDFIYGLPHQTVESFATTMDKAVAINPDRLVTFSYAHVPWVKKAQQKLEKLGLPEAEDKVKMFEVAWAKMTGAGYVPIGLDHYAKPEDDMAVALKNRSLHRNFQGYCTRETTGQVYAFGVTGISQLEDVYAQNARTVKEYIDTIERGEIKVVKGFALSDTDKIIRQIINEIMCNQYLSWKQVAGQFNLEVDALKKLLNFKESKLDEFVKDDLLSYTTDEIVISDLGRFVLRNIAAVFDIRLEGAIQKFSKSV</sequence>
<dbReference type="SFLD" id="SFLDS00029">
    <property type="entry name" value="Radical_SAM"/>
    <property type="match status" value="1"/>
</dbReference>
<comment type="subunit">
    <text evidence="4">Monomer.</text>
</comment>
<evidence type="ECO:0000256" key="13">
    <source>
        <dbReference type="ARBA" id="ARBA00024295"/>
    </source>
</evidence>
<dbReference type="PIRSF" id="PIRSF000167">
    <property type="entry name" value="HemN"/>
    <property type="match status" value="1"/>
</dbReference>
<gene>
    <name evidence="19" type="ORF">NC99_14960</name>
</gene>
<keyword evidence="7 15" id="KW-0949">S-adenosyl-L-methionine</keyword>
<keyword evidence="20" id="KW-1185">Reference proteome</keyword>
<feature type="binding site" evidence="16">
    <location>
        <begin position="121"/>
        <end position="122"/>
    </location>
    <ligand>
        <name>S-adenosyl-L-methionine</name>
        <dbReference type="ChEBI" id="CHEBI:59789"/>
        <label>2</label>
    </ligand>
</feature>
<dbReference type="InterPro" id="IPR058240">
    <property type="entry name" value="rSAM_sf"/>
</dbReference>
<dbReference type="PANTHER" id="PTHR13932">
    <property type="entry name" value="COPROPORPHYRINIGEN III OXIDASE"/>
    <property type="match status" value="1"/>
</dbReference>
<keyword evidence="9 15" id="KW-0560">Oxidoreductase</keyword>
<feature type="binding site" evidence="17">
    <location>
        <position position="76"/>
    </location>
    <ligand>
        <name>[4Fe-4S] cluster</name>
        <dbReference type="ChEBI" id="CHEBI:49883"/>
        <note>4Fe-4S-S-AdoMet</note>
    </ligand>
</feature>
<comment type="similarity">
    <text evidence="3 15">Belongs to the anaerobic coproporphyrinogen-III oxidase family.</text>
</comment>
<keyword evidence="12 15" id="KW-0627">Porphyrin biosynthesis</keyword>
<feature type="binding site" evidence="16">
    <location>
        <position position="180"/>
    </location>
    <ligand>
        <name>S-adenosyl-L-methionine</name>
        <dbReference type="ChEBI" id="CHEBI:59789"/>
        <label>2</label>
    </ligand>
</feature>
<dbReference type="GO" id="GO:0051989">
    <property type="term" value="F:coproporphyrinogen dehydrogenase activity"/>
    <property type="evidence" value="ECO:0007669"/>
    <property type="project" value="UniProtKB-EC"/>
</dbReference>
<evidence type="ECO:0000256" key="14">
    <source>
        <dbReference type="ARBA" id="ARBA00048321"/>
    </source>
</evidence>
<dbReference type="AlphaFoldDB" id="A0A0L8VB73"/>
<dbReference type="Gene3D" id="1.10.10.920">
    <property type="match status" value="1"/>
</dbReference>
<dbReference type="Pfam" id="PF04055">
    <property type="entry name" value="Radical_SAM"/>
    <property type="match status" value="1"/>
</dbReference>
<dbReference type="InterPro" id="IPR023404">
    <property type="entry name" value="rSAM_horseshoe"/>
</dbReference>
<dbReference type="InterPro" id="IPR006638">
    <property type="entry name" value="Elp3/MiaA/NifB-like_rSAM"/>
</dbReference>
<feature type="binding site" evidence="16">
    <location>
        <position position="217"/>
    </location>
    <ligand>
        <name>S-adenosyl-L-methionine</name>
        <dbReference type="ChEBI" id="CHEBI:59789"/>
        <label>2</label>
    </ligand>
</feature>
<dbReference type="InterPro" id="IPR007197">
    <property type="entry name" value="rSAM"/>
</dbReference>
<feature type="binding site" evidence="16">
    <location>
        <position position="153"/>
    </location>
    <ligand>
        <name>S-adenosyl-L-methionine</name>
        <dbReference type="ChEBI" id="CHEBI:59789"/>
        <label>1</label>
    </ligand>
</feature>
<feature type="domain" description="Radical SAM core" evidence="18">
    <location>
        <begin position="54"/>
        <end position="296"/>
    </location>
</feature>
<evidence type="ECO:0000256" key="9">
    <source>
        <dbReference type="ARBA" id="ARBA00023002"/>
    </source>
</evidence>
<feature type="binding site" evidence="16">
    <location>
        <position position="251"/>
    </location>
    <ligand>
        <name>S-adenosyl-L-methionine</name>
        <dbReference type="ChEBI" id="CHEBI:59789"/>
        <label>2</label>
    </ligand>
</feature>
<protein>
    <recommendedName>
        <fullName evidence="15">Coproporphyrinogen-III oxidase</fullName>
        <ecNumber evidence="15">1.3.98.3</ecNumber>
    </recommendedName>
</protein>
<reference evidence="20" key="1">
    <citation type="submission" date="2015-07" db="EMBL/GenBank/DDBJ databases">
        <title>Genome sequencing of Sunxiuqinia dokdonensis strain SK.</title>
        <authorList>
            <person name="Ahn S."/>
            <person name="Kim B.-C."/>
        </authorList>
    </citation>
    <scope>NUCLEOTIDE SEQUENCE [LARGE SCALE GENOMIC DNA]</scope>
    <source>
        <strain evidence="20">SK</strain>
    </source>
</reference>
<comment type="subcellular location">
    <subcellularLocation>
        <location evidence="1 15">Cytoplasm</location>
    </subcellularLocation>
</comment>
<keyword evidence="8 15" id="KW-0479">Metal-binding</keyword>
<evidence type="ECO:0000256" key="1">
    <source>
        <dbReference type="ARBA" id="ARBA00004496"/>
    </source>
</evidence>
<dbReference type="SFLD" id="SFLDG01065">
    <property type="entry name" value="anaerobic_coproporphyrinogen-I"/>
    <property type="match status" value="1"/>
</dbReference>
<comment type="pathway">
    <text evidence="2 15">Porphyrin-containing compound metabolism; protoporphyrin-IX biosynthesis; protoporphyrinogen-IX from coproporphyrinogen-III (AdoMet route): step 1/1.</text>
</comment>